<protein>
    <recommendedName>
        <fullName evidence="5">Radical SAM core domain-containing protein</fullName>
    </recommendedName>
</protein>
<evidence type="ECO:0000313" key="6">
    <source>
        <dbReference type="EMBL" id="MCP2362588.1"/>
    </source>
</evidence>
<feature type="domain" description="Radical SAM core" evidence="5">
    <location>
        <begin position="32"/>
        <end position="265"/>
    </location>
</feature>
<dbReference type="PANTHER" id="PTHR43273">
    <property type="entry name" value="ANAEROBIC SULFATASE-MATURATING ENZYME HOMOLOG ASLB-RELATED"/>
    <property type="match status" value="1"/>
</dbReference>
<dbReference type="RefSeq" id="WP_253753486.1">
    <property type="nucleotide sequence ID" value="NZ_BAABKA010000021.1"/>
</dbReference>
<name>A0A9X2K6X9_9ACTN</name>
<dbReference type="Pfam" id="PF04055">
    <property type="entry name" value="Radical_SAM"/>
    <property type="match status" value="1"/>
</dbReference>
<evidence type="ECO:0000256" key="1">
    <source>
        <dbReference type="ARBA" id="ARBA00022691"/>
    </source>
</evidence>
<dbReference type="NCBIfam" id="TIGR04269">
    <property type="entry name" value="SAM_SPASM_FxsB"/>
    <property type="match status" value="1"/>
</dbReference>
<gene>
    <name evidence="6" type="ORF">HD597_009608</name>
</gene>
<keyword evidence="3" id="KW-0408">Iron</keyword>
<evidence type="ECO:0000256" key="3">
    <source>
        <dbReference type="ARBA" id="ARBA00023004"/>
    </source>
</evidence>
<dbReference type="SFLD" id="SFLDS00029">
    <property type="entry name" value="Radical_SAM"/>
    <property type="match status" value="1"/>
</dbReference>
<dbReference type="SFLD" id="SFLDG01386">
    <property type="entry name" value="main_SPASM_domain-containing"/>
    <property type="match status" value="1"/>
</dbReference>
<dbReference type="Gene3D" id="3.20.20.70">
    <property type="entry name" value="Aldolase class I"/>
    <property type="match status" value="1"/>
</dbReference>
<organism evidence="6 7">
    <name type="scientific">Nonomuraea thailandensis</name>
    <dbReference type="NCBI Taxonomy" id="1188745"/>
    <lineage>
        <taxon>Bacteria</taxon>
        <taxon>Bacillati</taxon>
        <taxon>Actinomycetota</taxon>
        <taxon>Actinomycetes</taxon>
        <taxon>Streptosporangiales</taxon>
        <taxon>Streptosporangiaceae</taxon>
        <taxon>Nonomuraea</taxon>
    </lineage>
</organism>
<dbReference type="PANTHER" id="PTHR43273:SF8">
    <property type="entry name" value="RADICAL SAM DOMAIN PROTEIN"/>
    <property type="match status" value="1"/>
</dbReference>
<dbReference type="SUPFAM" id="SSF102114">
    <property type="entry name" value="Radical SAM enzymes"/>
    <property type="match status" value="1"/>
</dbReference>
<dbReference type="SFLD" id="SFLDG01072">
    <property type="entry name" value="dehydrogenase_like"/>
    <property type="match status" value="1"/>
</dbReference>
<dbReference type="InterPro" id="IPR007197">
    <property type="entry name" value="rSAM"/>
</dbReference>
<comment type="caution">
    <text evidence="6">The sequence shown here is derived from an EMBL/GenBank/DDBJ whole genome shotgun (WGS) entry which is preliminary data.</text>
</comment>
<evidence type="ECO:0000256" key="2">
    <source>
        <dbReference type="ARBA" id="ARBA00022723"/>
    </source>
</evidence>
<evidence type="ECO:0000256" key="4">
    <source>
        <dbReference type="ARBA" id="ARBA00023014"/>
    </source>
</evidence>
<dbReference type="AlphaFoldDB" id="A0A9X2K6X9"/>
<dbReference type="CDD" id="cd01335">
    <property type="entry name" value="Radical_SAM"/>
    <property type="match status" value="1"/>
</dbReference>
<evidence type="ECO:0000259" key="5">
    <source>
        <dbReference type="PROSITE" id="PS51918"/>
    </source>
</evidence>
<dbReference type="SFLD" id="SFLDG01067">
    <property type="entry name" value="SPASM/twitch_domain_containing"/>
    <property type="match status" value="1"/>
</dbReference>
<proteinExistence type="predicted"/>
<evidence type="ECO:0000313" key="7">
    <source>
        <dbReference type="Proteomes" id="UP001139648"/>
    </source>
</evidence>
<accession>A0A9X2K6X9</accession>
<reference evidence="6" key="1">
    <citation type="submission" date="2022-06" db="EMBL/GenBank/DDBJ databases">
        <title>Sequencing the genomes of 1000 actinobacteria strains.</title>
        <authorList>
            <person name="Klenk H.-P."/>
        </authorList>
    </citation>
    <scope>NUCLEOTIDE SEQUENCE</scope>
    <source>
        <strain evidence="6">DSM 46694</strain>
    </source>
</reference>
<dbReference type="GO" id="GO:0046872">
    <property type="term" value="F:metal ion binding"/>
    <property type="evidence" value="ECO:0007669"/>
    <property type="project" value="UniProtKB-KW"/>
</dbReference>
<sequence>MAIGVQSGPPADTSEWPLNLDVKGLLEIGWRPTPFRQFILKIHSRCNLACDYCYVYEMADQSWRRQPRRMARETIDAAALRIAEHVHDNGLSQVEVILHGGEPLLAGADHIRYAVTALRAAVDPAVDVSVLLQTNGVLLDTVFLDLFDALDVSVGVSVDGDAESHDRHRVRANGTGSYAAVRTGLEKLTSPRYRHLFNGVLSTIDLRGDPVTTYESLLQFAPPTMDFLLPHGNWDFPPPGLSPHGAATPYADWLVALFDRWYGARKQETHVRLFSEIIRMLLGQASRTEAIGLSPVTVVVVETDGSLEQVDSLKAAYEGAADTAMHVARDAFDAALLHPAIAARQLGSRALSAECTGCDVKRICGGGLYPHRYRSGRGFLNASVYCRDLFRLITHIHRTLANDVAMLRKGS</sequence>
<dbReference type="InterPro" id="IPR058240">
    <property type="entry name" value="rSAM_sf"/>
</dbReference>
<keyword evidence="2" id="KW-0479">Metal-binding</keyword>
<dbReference type="PROSITE" id="PS51918">
    <property type="entry name" value="RADICAL_SAM"/>
    <property type="match status" value="1"/>
</dbReference>
<dbReference type="GO" id="GO:0016491">
    <property type="term" value="F:oxidoreductase activity"/>
    <property type="evidence" value="ECO:0007669"/>
    <property type="project" value="InterPro"/>
</dbReference>
<dbReference type="Proteomes" id="UP001139648">
    <property type="component" value="Unassembled WGS sequence"/>
</dbReference>
<dbReference type="InterPro" id="IPR026335">
    <property type="entry name" value="rSAM_SPASM_FxsB"/>
</dbReference>
<dbReference type="InterPro" id="IPR023867">
    <property type="entry name" value="Sulphatase_maturase_rSAM"/>
</dbReference>
<dbReference type="EMBL" id="JAMZEB010000002">
    <property type="protein sequence ID" value="MCP2362588.1"/>
    <property type="molecule type" value="Genomic_DNA"/>
</dbReference>
<keyword evidence="7" id="KW-1185">Reference proteome</keyword>
<keyword evidence="1" id="KW-0949">S-adenosyl-L-methionine</keyword>
<dbReference type="GO" id="GO:0051536">
    <property type="term" value="F:iron-sulfur cluster binding"/>
    <property type="evidence" value="ECO:0007669"/>
    <property type="project" value="UniProtKB-KW"/>
</dbReference>
<keyword evidence="4" id="KW-0411">Iron-sulfur</keyword>
<dbReference type="InterPro" id="IPR013785">
    <property type="entry name" value="Aldolase_TIM"/>
</dbReference>